<accession>A0A1H6T1G8</accession>
<dbReference type="PANTHER" id="PTHR21367">
    <property type="entry name" value="ARGININE-TRNA-PROTEIN TRANSFERASE 1"/>
    <property type="match status" value="1"/>
</dbReference>
<dbReference type="AlphaFoldDB" id="A0A1H6T1G8"/>
<feature type="domain" description="N-end aminoacyl transferase N-terminal" evidence="5">
    <location>
        <begin position="21"/>
        <end position="91"/>
    </location>
</feature>
<dbReference type="SUPFAM" id="SSF55729">
    <property type="entry name" value="Acyl-CoA N-acyltransferases (Nat)"/>
    <property type="match status" value="1"/>
</dbReference>
<dbReference type="NCBIfam" id="NF002342">
    <property type="entry name" value="PRK01305.1-3"/>
    <property type="match status" value="1"/>
</dbReference>
<dbReference type="GO" id="GO:0004057">
    <property type="term" value="F:arginyl-tRNA--protein transferase activity"/>
    <property type="evidence" value="ECO:0007669"/>
    <property type="project" value="InterPro"/>
</dbReference>
<dbReference type="InterPro" id="IPR007471">
    <property type="entry name" value="N-end_Aminoacyl_Trfase_N"/>
</dbReference>
<keyword evidence="2 4" id="KW-0808">Transferase</keyword>
<comment type="function">
    <text evidence="4">Functions in the N-end rule pathway of protein degradation where it conjugates Leu from its aminoacyl-tRNA to the N-termini of proteins containing an N-terminal aspartate or glutamate.</text>
</comment>
<dbReference type="Proteomes" id="UP000242999">
    <property type="component" value="Unassembled WGS sequence"/>
</dbReference>
<evidence type="ECO:0000256" key="2">
    <source>
        <dbReference type="ARBA" id="ARBA00022679"/>
    </source>
</evidence>
<dbReference type="Pfam" id="PF04377">
    <property type="entry name" value="ATE_C"/>
    <property type="match status" value="1"/>
</dbReference>
<evidence type="ECO:0000259" key="6">
    <source>
        <dbReference type="Pfam" id="PF04377"/>
    </source>
</evidence>
<evidence type="ECO:0000313" key="7">
    <source>
        <dbReference type="EMBL" id="SEI71964.1"/>
    </source>
</evidence>
<dbReference type="PIRSF" id="PIRSF037208">
    <property type="entry name" value="ATE_pro_prd"/>
    <property type="match status" value="1"/>
</dbReference>
<dbReference type="GO" id="GO:0071596">
    <property type="term" value="P:ubiquitin-dependent protein catabolic process via the N-end rule pathway"/>
    <property type="evidence" value="ECO:0007669"/>
    <property type="project" value="InterPro"/>
</dbReference>
<dbReference type="EMBL" id="FNYH01000008">
    <property type="protein sequence ID" value="SEI71964.1"/>
    <property type="molecule type" value="Genomic_DNA"/>
</dbReference>
<evidence type="ECO:0000259" key="5">
    <source>
        <dbReference type="Pfam" id="PF04376"/>
    </source>
</evidence>
<evidence type="ECO:0000256" key="3">
    <source>
        <dbReference type="ARBA" id="ARBA00023315"/>
    </source>
</evidence>
<evidence type="ECO:0000256" key="1">
    <source>
        <dbReference type="ARBA" id="ARBA00022490"/>
    </source>
</evidence>
<dbReference type="PANTHER" id="PTHR21367:SF1">
    <property type="entry name" value="ARGINYL-TRNA--PROTEIN TRANSFERASE 1"/>
    <property type="match status" value="1"/>
</dbReference>
<protein>
    <recommendedName>
        <fullName evidence="4">Aspartate/glutamate leucyltransferase</fullName>
        <ecNumber evidence="4">2.3.2.29</ecNumber>
    </recommendedName>
</protein>
<reference evidence="8" key="1">
    <citation type="submission" date="2016-10" db="EMBL/GenBank/DDBJ databases">
        <authorList>
            <person name="Varghese N."/>
            <person name="Submissions S."/>
        </authorList>
    </citation>
    <scope>NUCLEOTIDE SEQUENCE [LARGE SCALE GENOMIC DNA]</scope>
    <source>
        <strain evidence="8">DSM 7165</strain>
    </source>
</reference>
<gene>
    <name evidence="4" type="primary">bpt</name>
    <name evidence="7" type="ORF">SAMN05421831_10889</name>
</gene>
<dbReference type="HAMAP" id="MF_00689">
    <property type="entry name" value="Bpt"/>
    <property type="match status" value="1"/>
</dbReference>
<dbReference type="STRING" id="64971.SAMN05421831_10889"/>
<dbReference type="InterPro" id="IPR030700">
    <property type="entry name" value="N-end_Aminoacyl_Trfase"/>
</dbReference>
<comment type="subcellular location">
    <subcellularLocation>
        <location evidence="4">Cytoplasm</location>
    </subcellularLocation>
</comment>
<evidence type="ECO:0000313" key="8">
    <source>
        <dbReference type="Proteomes" id="UP000242999"/>
    </source>
</evidence>
<dbReference type="InterPro" id="IPR007472">
    <property type="entry name" value="N-end_Aminoacyl_Trfase_C"/>
</dbReference>
<proteinExistence type="inferred from homology"/>
<dbReference type="InterPro" id="IPR017138">
    <property type="entry name" value="Asp_Glu_LeuTrfase"/>
</dbReference>
<comment type="catalytic activity">
    <reaction evidence="4">
        <text>N-terminal L-glutamyl-[protein] + L-leucyl-tRNA(Leu) = N-terminal L-leucyl-L-glutamyl-[protein] + tRNA(Leu) + H(+)</text>
        <dbReference type="Rhea" id="RHEA:50412"/>
        <dbReference type="Rhea" id="RHEA-COMP:9613"/>
        <dbReference type="Rhea" id="RHEA-COMP:9622"/>
        <dbReference type="Rhea" id="RHEA-COMP:12664"/>
        <dbReference type="Rhea" id="RHEA-COMP:12668"/>
        <dbReference type="ChEBI" id="CHEBI:15378"/>
        <dbReference type="ChEBI" id="CHEBI:64721"/>
        <dbReference type="ChEBI" id="CHEBI:78442"/>
        <dbReference type="ChEBI" id="CHEBI:78494"/>
        <dbReference type="ChEBI" id="CHEBI:133041"/>
        <dbReference type="EC" id="2.3.2.29"/>
    </reaction>
</comment>
<dbReference type="GO" id="GO:0005737">
    <property type="term" value="C:cytoplasm"/>
    <property type="evidence" value="ECO:0007669"/>
    <property type="project" value="UniProtKB-SubCell"/>
</dbReference>
<keyword evidence="1 4" id="KW-0963">Cytoplasm</keyword>
<comment type="catalytic activity">
    <reaction evidence="4">
        <text>N-terminal L-aspartyl-[protein] + L-leucyl-tRNA(Leu) = N-terminal L-leucyl-L-aspartyl-[protein] + tRNA(Leu) + H(+)</text>
        <dbReference type="Rhea" id="RHEA:50420"/>
        <dbReference type="Rhea" id="RHEA-COMP:9613"/>
        <dbReference type="Rhea" id="RHEA-COMP:9622"/>
        <dbReference type="Rhea" id="RHEA-COMP:12669"/>
        <dbReference type="Rhea" id="RHEA-COMP:12674"/>
        <dbReference type="ChEBI" id="CHEBI:15378"/>
        <dbReference type="ChEBI" id="CHEBI:64720"/>
        <dbReference type="ChEBI" id="CHEBI:78442"/>
        <dbReference type="ChEBI" id="CHEBI:78494"/>
        <dbReference type="ChEBI" id="CHEBI:133042"/>
        <dbReference type="EC" id="2.3.2.29"/>
    </reaction>
</comment>
<keyword evidence="3 4" id="KW-0012">Acyltransferase</keyword>
<name>A0A1H6T1G8_9GAMM</name>
<dbReference type="NCBIfam" id="NF002341">
    <property type="entry name" value="PRK01305.1-1"/>
    <property type="match status" value="1"/>
</dbReference>
<dbReference type="GO" id="GO:0008914">
    <property type="term" value="F:leucyl-tRNA--protein transferase activity"/>
    <property type="evidence" value="ECO:0007669"/>
    <property type="project" value="UniProtKB-UniRule"/>
</dbReference>
<dbReference type="NCBIfam" id="NF002346">
    <property type="entry name" value="PRK01305.2-3"/>
    <property type="match status" value="1"/>
</dbReference>
<organism evidence="7 8">
    <name type="scientific">Allopseudospirillum japonicum</name>
    <dbReference type="NCBI Taxonomy" id="64971"/>
    <lineage>
        <taxon>Bacteria</taxon>
        <taxon>Pseudomonadati</taxon>
        <taxon>Pseudomonadota</taxon>
        <taxon>Gammaproteobacteria</taxon>
        <taxon>Oceanospirillales</taxon>
        <taxon>Oceanospirillaceae</taxon>
        <taxon>Allopseudospirillum</taxon>
    </lineage>
</organism>
<dbReference type="RefSeq" id="WP_245710614.1">
    <property type="nucleotide sequence ID" value="NZ_FNYH01000008.1"/>
</dbReference>
<dbReference type="Pfam" id="PF04376">
    <property type="entry name" value="ATE_N"/>
    <property type="match status" value="1"/>
</dbReference>
<sequence length="260" mass="30783">MSHSNSIEDIVRLRFYKTHAHQCSYLADRQATTLFLDPKQEITSSLYDFLSDLGFRRSGQNLYRPYCENCSACLSSRIPVEAFSPSRQQRKIYNRNQDLQVIPQPAHFVDEHYQLYAKYIHQRHPDGDMYPADESQYQGFLVTQKAYAFLYEFRLHGKLLAVAAVDHLHQGLSATYTFYDPDPKYQRRSLGTYAILWQLAYAHQLRLSYVYLGYWIAECRKMAYKSSFYPLEVLRRPHEWVRQDEFIPLSDLDEDTSWTL</sequence>
<comment type="similarity">
    <text evidence="4">Belongs to the R-transferase family. Bpt subfamily.</text>
</comment>
<evidence type="ECO:0000256" key="4">
    <source>
        <dbReference type="HAMAP-Rule" id="MF_00689"/>
    </source>
</evidence>
<keyword evidence="8" id="KW-1185">Reference proteome</keyword>
<dbReference type="InterPro" id="IPR016181">
    <property type="entry name" value="Acyl_CoA_acyltransferase"/>
</dbReference>
<feature type="domain" description="N-end rule aminoacyl transferase C-terminal" evidence="6">
    <location>
        <begin position="111"/>
        <end position="234"/>
    </location>
</feature>
<dbReference type="EC" id="2.3.2.29" evidence="4"/>